<gene>
    <name evidence="1" type="ORF">PHMEG_0007945</name>
</gene>
<dbReference type="Proteomes" id="UP000198211">
    <property type="component" value="Unassembled WGS sequence"/>
</dbReference>
<sequence>MARCRAQKCILLYGHSSKETTYLFDDHIVAIPNVIAETGCKRSGEQYLKRISHAFINPDAYRRATLLLATLGVVNNNLPFRMANMNNRNCYPHLR</sequence>
<accession>A0A225WJX5</accession>
<proteinExistence type="predicted"/>
<dbReference type="EMBL" id="NBNE01000653">
    <property type="protein sequence ID" value="OWZ18026.1"/>
    <property type="molecule type" value="Genomic_DNA"/>
</dbReference>
<reference evidence="2" key="1">
    <citation type="submission" date="2017-03" db="EMBL/GenBank/DDBJ databases">
        <title>Phytopthora megakarya and P. palmivora, two closely related causual agents of cacao black pod achieved similar genome size and gene model numbers by different mechanisms.</title>
        <authorList>
            <person name="Ali S."/>
            <person name="Shao J."/>
            <person name="Larry D.J."/>
            <person name="Kronmiller B."/>
            <person name="Shen D."/>
            <person name="Strem M.D."/>
            <person name="Melnick R.L."/>
            <person name="Guiltinan M.J."/>
            <person name="Tyler B.M."/>
            <person name="Meinhardt L.W."/>
            <person name="Bailey B.A."/>
        </authorList>
    </citation>
    <scope>NUCLEOTIDE SEQUENCE [LARGE SCALE GENOMIC DNA]</scope>
    <source>
        <strain evidence="2">zdho120</strain>
    </source>
</reference>
<organism evidence="1 2">
    <name type="scientific">Phytophthora megakarya</name>
    <dbReference type="NCBI Taxonomy" id="4795"/>
    <lineage>
        <taxon>Eukaryota</taxon>
        <taxon>Sar</taxon>
        <taxon>Stramenopiles</taxon>
        <taxon>Oomycota</taxon>
        <taxon>Peronosporomycetes</taxon>
        <taxon>Peronosporales</taxon>
        <taxon>Peronosporaceae</taxon>
        <taxon>Phytophthora</taxon>
    </lineage>
</organism>
<comment type="caution">
    <text evidence="1">The sequence shown here is derived from an EMBL/GenBank/DDBJ whole genome shotgun (WGS) entry which is preliminary data.</text>
</comment>
<keyword evidence="2" id="KW-1185">Reference proteome</keyword>
<name>A0A225WJX5_9STRA</name>
<dbReference type="AlphaFoldDB" id="A0A225WJX5"/>
<evidence type="ECO:0000313" key="1">
    <source>
        <dbReference type="EMBL" id="OWZ18026.1"/>
    </source>
</evidence>
<protein>
    <submittedName>
        <fullName evidence="1">Uncharacterized protein</fullName>
    </submittedName>
</protein>
<evidence type="ECO:0000313" key="2">
    <source>
        <dbReference type="Proteomes" id="UP000198211"/>
    </source>
</evidence>